<proteinExistence type="predicted"/>
<keyword evidence="1" id="KW-1133">Transmembrane helix</keyword>
<sequence>MRRTGSMQDVKAFVKHFPEHLSWRAERESFAHEAAQYALWVPFALGANKLGFETLSYLFATWFVLGEAMLLYMHASKSKVLRALRWWHVVGAIAIAASVAGVPVRRTFGRFVLEYVFFGALVMACVFPLIPKAFRHDVPDMIYALGFLKKKKESTD</sequence>
<feature type="transmembrane region" description="Helical" evidence="1">
    <location>
        <begin position="111"/>
        <end position="130"/>
    </location>
</feature>
<protein>
    <submittedName>
        <fullName evidence="2">Uncharacterized protein</fullName>
    </submittedName>
</protein>
<dbReference type="AlphaFoldDB" id="A0A6T5YMF4"/>
<feature type="transmembrane region" description="Helical" evidence="1">
    <location>
        <begin position="55"/>
        <end position="74"/>
    </location>
</feature>
<keyword evidence="1" id="KW-0812">Transmembrane</keyword>
<organism evidence="2">
    <name type="scientific">Ostreococcus mediterraneus</name>
    <dbReference type="NCBI Taxonomy" id="1486918"/>
    <lineage>
        <taxon>Eukaryota</taxon>
        <taxon>Viridiplantae</taxon>
        <taxon>Chlorophyta</taxon>
        <taxon>Mamiellophyceae</taxon>
        <taxon>Mamiellales</taxon>
        <taxon>Bathycoccaceae</taxon>
        <taxon>Ostreococcus</taxon>
    </lineage>
</organism>
<evidence type="ECO:0000256" key="1">
    <source>
        <dbReference type="SAM" id="Phobius"/>
    </source>
</evidence>
<keyword evidence="1" id="KW-0472">Membrane</keyword>
<accession>A0A6T5YMF4</accession>
<dbReference type="EMBL" id="HBFO01004362">
    <property type="protein sequence ID" value="CAD8811916.1"/>
    <property type="molecule type" value="Transcribed_RNA"/>
</dbReference>
<gene>
    <name evidence="2" type="ORF">OMED0930_LOCUS3010</name>
</gene>
<evidence type="ECO:0000313" key="2">
    <source>
        <dbReference type="EMBL" id="CAD8811916.1"/>
    </source>
</evidence>
<feature type="transmembrane region" description="Helical" evidence="1">
    <location>
        <begin position="86"/>
        <end position="104"/>
    </location>
</feature>
<name>A0A6T5YMF4_9CHLO</name>
<reference evidence="2" key="1">
    <citation type="submission" date="2021-01" db="EMBL/GenBank/DDBJ databases">
        <authorList>
            <person name="Corre E."/>
            <person name="Pelletier E."/>
            <person name="Niang G."/>
            <person name="Scheremetjew M."/>
            <person name="Finn R."/>
            <person name="Kale V."/>
            <person name="Holt S."/>
            <person name="Cochrane G."/>
            <person name="Meng A."/>
            <person name="Brown T."/>
            <person name="Cohen L."/>
        </authorList>
    </citation>
    <scope>NUCLEOTIDE SEQUENCE</scope>
    <source>
        <strain evidence="2">Clade-D-RCC1621</strain>
    </source>
</reference>